<keyword evidence="1" id="KW-0805">Transcription regulation</keyword>
<evidence type="ECO:0000256" key="3">
    <source>
        <dbReference type="ARBA" id="ARBA00023163"/>
    </source>
</evidence>
<dbReference type="CDD" id="cd00067">
    <property type="entry name" value="GAL4"/>
    <property type="match status" value="1"/>
</dbReference>
<dbReference type="PANTHER" id="PTHR47424">
    <property type="entry name" value="REGULATORY PROTEIN GAL4"/>
    <property type="match status" value="1"/>
</dbReference>
<keyword evidence="3" id="KW-0804">Transcription</keyword>
<dbReference type="InterPro" id="IPR036864">
    <property type="entry name" value="Zn2-C6_fun-type_DNA-bd_sf"/>
</dbReference>
<dbReference type="EMBL" id="NKCK01000033">
    <property type="protein sequence ID" value="RSM08649.1"/>
    <property type="molecule type" value="Genomic_DNA"/>
</dbReference>
<feature type="domain" description="Zn(2)-C6 fungal-type" evidence="5">
    <location>
        <begin position="21"/>
        <end position="50"/>
    </location>
</feature>
<dbReference type="InterPro" id="IPR051127">
    <property type="entry name" value="Fungal_SecMet_Regulators"/>
</dbReference>
<protein>
    <recommendedName>
        <fullName evidence="5">Zn(2)-C6 fungal-type domain-containing protein</fullName>
    </recommendedName>
</protein>
<organism evidence="6 7">
    <name type="scientific">Fusarium oligoseptatum</name>
    <dbReference type="NCBI Taxonomy" id="2604345"/>
    <lineage>
        <taxon>Eukaryota</taxon>
        <taxon>Fungi</taxon>
        <taxon>Dikarya</taxon>
        <taxon>Ascomycota</taxon>
        <taxon>Pezizomycotina</taxon>
        <taxon>Sordariomycetes</taxon>
        <taxon>Hypocreomycetidae</taxon>
        <taxon>Hypocreales</taxon>
        <taxon>Nectriaceae</taxon>
        <taxon>Fusarium</taxon>
        <taxon>Fusarium solani species complex</taxon>
    </lineage>
</organism>
<evidence type="ECO:0000256" key="2">
    <source>
        <dbReference type="ARBA" id="ARBA00023125"/>
    </source>
</evidence>
<dbReference type="AlphaFoldDB" id="A0A428U2U8"/>
<dbReference type="SUPFAM" id="SSF57701">
    <property type="entry name" value="Zn2/Cys6 DNA-binding domain"/>
    <property type="match status" value="1"/>
</dbReference>
<accession>A0A428U2U8</accession>
<evidence type="ECO:0000256" key="4">
    <source>
        <dbReference type="ARBA" id="ARBA00023242"/>
    </source>
</evidence>
<evidence type="ECO:0000313" key="7">
    <source>
        <dbReference type="Proteomes" id="UP000287144"/>
    </source>
</evidence>
<evidence type="ECO:0000313" key="6">
    <source>
        <dbReference type="EMBL" id="RSM08649.1"/>
    </source>
</evidence>
<dbReference type="Gene3D" id="4.10.240.10">
    <property type="entry name" value="Zn(2)-C6 fungal-type DNA-binding domain"/>
    <property type="match status" value="1"/>
</dbReference>
<dbReference type="InterPro" id="IPR001138">
    <property type="entry name" value="Zn2Cys6_DnaBD"/>
</dbReference>
<keyword evidence="2" id="KW-0238">DNA-binding</keyword>
<sequence>MEPDTCDERPEASLQHTLRRACDPCRARKIRCNREDPCSRCVTTKIECTHSDKVPREKRTRILLTPQYEKKIDRIDGQLQAVIGLLKDLKNEPTQSPSNSPPHIL</sequence>
<name>A0A428U2U8_9HYPO</name>
<dbReference type="GO" id="GO:0000978">
    <property type="term" value="F:RNA polymerase II cis-regulatory region sequence-specific DNA binding"/>
    <property type="evidence" value="ECO:0007669"/>
    <property type="project" value="TreeGrafter"/>
</dbReference>
<dbReference type="GO" id="GO:0000981">
    <property type="term" value="F:DNA-binding transcription factor activity, RNA polymerase II-specific"/>
    <property type="evidence" value="ECO:0007669"/>
    <property type="project" value="InterPro"/>
</dbReference>
<dbReference type="GO" id="GO:0000435">
    <property type="term" value="P:positive regulation of transcription from RNA polymerase II promoter by galactose"/>
    <property type="evidence" value="ECO:0007669"/>
    <property type="project" value="TreeGrafter"/>
</dbReference>
<dbReference type="Proteomes" id="UP000287144">
    <property type="component" value="Unassembled WGS sequence"/>
</dbReference>
<dbReference type="GO" id="GO:0008270">
    <property type="term" value="F:zinc ion binding"/>
    <property type="evidence" value="ECO:0007669"/>
    <property type="project" value="InterPro"/>
</dbReference>
<dbReference type="GO" id="GO:0005634">
    <property type="term" value="C:nucleus"/>
    <property type="evidence" value="ECO:0007669"/>
    <property type="project" value="TreeGrafter"/>
</dbReference>
<proteinExistence type="predicted"/>
<dbReference type="PANTHER" id="PTHR47424:SF3">
    <property type="entry name" value="REGULATORY PROTEIN GAL4"/>
    <property type="match status" value="1"/>
</dbReference>
<dbReference type="Pfam" id="PF00172">
    <property type="entry name" value="Zn_clus"/>
    <property type="match status" value="1"/>
</dbReference>
<comment type="caution">
    <text evidence="6">The sequence shown here is derived from an EMBL/GenBank/DDBJ whole genome shotgun (WGS) entry which is preliminary data.</text>
</comment>
<reference evidence="6 7" key="1">
    <citation type="submission" date="2017-06" db="EMBL/GenBank/DDBJ databases">
        <title>Comparative genomic analysis of Ambrosia Fusariam Clade fungi.</title>
        <authorList>
            <person name="Stajich J.E."/>
            <person name="Carrillo J."/>
            <person name="Kijimoto T."/>
            <person name="Eskalen A."/>
            <person name="O'Donnell K."/>
            <person name="Kasson M."/>
        </authorList>
    </citation>
    <scope>NUCLEOTIDE SEQUENCE [LARGE SCALE GENOMIC DNA]</scope>
    <source>
        <strain evidence="6 7">NRRL62579</strain>
    </source>
</reference>
<dbReference type="PROSITE" id="PS50048">
    <property type="entry name" value="ZN2_CY6_FUNGAL_2"/>
    <property type="match status" value="1"/>
</dbReference>
<dbReference type="SMART" id="SM00066">
    <property type="entry name" value="GAL4"/>
    <property type="match status" value="1"/>
</dbReference>
<gene>
    <name evidence="6" type="ORF">CEP52_004614</name>
</gene>
<keyword evidence="4" id="KW-0539">Nucleus</keyword>
<evidence type="ECO:0000256" key="1">
    <source>
        <dbReference type="ARBA" id="ARBA00023015"/>
    </source>
</evidence>
<keyword evidence="7" id="KW-1185">Reference proteome</keyword>
<dbReference type="STRING" id="1325735.A0A428U2U8"/>
<dbReference type="PROSITE" id="PS00463">
    <property type="entry name" value="ZN2_CY6_FUNGAL_1"/>
    <property type="match status" value="1"/>
</dbReference>
<evidence type="ECO:0000259" key="5">
    <source>
        <dbReference type="PROSITE" id="PS50048"/>
    </source>
</evidence>